<dbReference type="KEGG" id="hha:Hhal_1522"/>
<dbReference type="SUPFAM" id="SSF141371">
    <property type="entry name" value="PilZ domain-like"/>
    <property type="match status" value="1"/>
</dbReference>
<dbReference type="GO" id="GO:0035438">
    <property type="term" value="F:cyclic-di-GMP binding"/>
    <property type="evidence" value="ECO:0007669"/>
    <property type="project" value="InterPro"/>
</dbReference>
<reference evidence="2 3" key="2">
    <citation type="journal article" date="2013" name="Stand. Genomic Sci.">
        <title>Complete genome sequence of Halorhodospira halophila SL1.</title>
        <authorList>
            <person name="Challacombe J.F."/>
            <person name="Majid S."/>
            <person name="Deole R."/>
            <person name="Brettin T.S."/>
            <person name="Bruce D."/>
            <person name="Delano S.F."/>
            <person name="Detter J.C."/>
            <person name="Gleasner C.D."/>
            <person name="Han C.S."/>
            <person name="Misra M."/>
            <person name="Reitenga K.G."/>
            <person name="Mikhailova N."/>
            <person name="Woyke T."/>
            <person name="Pitluck S."/>
            <person name="Nolan M."/>
            <person name="Land M.L."/>
            <person name="Saunders E."/>
            <person name="Tapia R."/>
            <person name="Lapidus A."/>
            <person name="Ivanova N."/>
            <person name="Hoff W.D."/>
        </authorList>
    </citation>
    <scope>NUCLEOTIDE SEQUENCE [LARGE SCALE GENOMIC DNA]</scope>
    <source>
        <strain evidence="3">DSM 244 / SL1</strain>
    </source>
</reference>
<dbReference type="OrthoDB" id="7364397at2"/>
<dbReference type="AlphaFoldDB" id="A1WX77"/>
<feature type="domain" description="PilZ" evidence="1">
    <location>
        <begin position="112"/>
        <end position="185"/>
    </location>
</feature>
<dbReference type="Gene3D" id="2.40.10.220">
    <property type="entry name" value="predicted glycosyltransferase like domains"/>
    <property type="match status" value="1"/>
</dbReference>
<evidence type="ECO:0000259" key="1">
    <source>
        <dbReference type="Pfam" id="PF07238"/>
    </source>
</evidence>
<dbReference type="Proteomes" id="UP000000647">
    <property type="component" value="Chromosome"/>
</dbReference>
<dbReference type="InterPro" id="IPR009875">
    <property type="entry name" value="PilZ_domain"/>
</dbReference>
<gene>
    <name evidence="2" type="ordered locus">Hhal_1522</name>
</gene>
<sequence length="189" mass="21223">MNALDLAEELADFWLPVLAKRSWEVRADMLEQILGQLADDTPDPMLYRRLVAFFLATAIDRLAADEPVASQAQARIYIQSADPKHRAMALERFPEVHSRPAWRGHPRNNPLDRRAAPRHRLTAEAGIEAARTKITCRIHNISKSGALITLHLMLQPSDEVHLTLRSRDQPINGQVARVSDHGCGILFCA</sequence>
<organism evidence="2 3">
    <name type="scientific">Halorhodospira halophila (strain DSM 244 / SL1)</name>
    <name type="common">Ectothiorhodospira halophila (strain DSM 244 / SL1)</name>
    <dbReference type="NCBI Taxonomy" id="349124"/>
    <lineage>
        <taxon>Bacteria</taxon>
        <taxon>Pseudomonadati</taxon>
        <taxon>Pseudomonadota</taxon>
        <taxon>Gammaproteobacteria</taxon>
        <taxon>Chromatiales</taxon>
        <taxon>Ectothiorhodospiraceae</taxon>
        <taxon>Halorhodospira</taxon>
    </lineage>
</organism>
<keyword evidence="3" id="KW-1185">Reference proteome</keyword>
<protein>
    <submittedName>
        <fullName evidence="2">Type IV pilus assembly PilZ</fullName>
    </submittedName>
</protein>
<reference evidence="3" key="1">
    <citation type="submission" date="2006-12" db="EMBL/GenBank/DDBJ databases">
        <title>Complete sequence of Halorhodospira halophila SL1.</title>
        <authorList>
            <consortium name="US DOE Joint Genome Institute"/>
            <person name="Copeland A."/>
            <person name="Lucas S."/>
            <person name="Lapidus A."/>
            <person name="Barry K."/>
            <person name="Detter J.C."/>
            <person name="Glavina del Rio T."/>
            <person name="Hammon N."/>
            <person name="Israni S."/>
            <person name="Dalin E."/>
            <person name="Tice H."/>
            <person name="Pitluck S."/>
            <person name="Saunders E."/>
            <person name="Brettin T."/>
            <person name="Bruce D."/>
            <person name="Han C."/>
            <person name="Tapia R."/>
            <person name="Schmutz J."/>
            <person name="Larimer F."/>
            <person name="Land M."/>
            <person name="Hauser L."/>
            <person name="Kyrpides N."/>
            <person name="Mikhailova N."/>
            <person name="Hoff W."/>
            <person name="Richardson P."/>
        </authorList>
    </citation>
    <scope>NUCLEOTIDE SEQUENCE [LARGE SCALE GENOMIC DNA]</scope>
    <source>
        <strain evidence="3">DSM 244 / SL1</strain>
    </source>
</reference>
<name>A1WX77_HALHL</name>
<evidence type="ECO:0000313" key="3">
    <source>
        <dbReference type="Proteomes" id="UP000000647"/>
    </source>
</evidence>
<dbReference type="EMBL" id="CP000544">
    <property type="protein sequence ID" value="ABM62289.1"/>
    <property type="molecule type" value="Genomic_DNA"/>
</dbReference>
<accession>A1WX77</accession>
<dbReference type="Pfam" id="PF07238">
    <property type="entry name" value="PilZ"/>
    <property type="match status" value="1"/>
</dbReference>
<dbReference type="RefSeq" id="WP_011814311.1">
    <property type="nucleotide sequence ID" value="NC_008789.1"/>
</dbReference>
<proteinExistence type="predicted"/>
<dbReference type="HOGENOM" id="CLU_1383634_0_0_6"/>
<evidence type="ECO:0000313" key="2">
    <source>
        <dbReference type="EMBL" id="ABM62289.1"/>
    </source>
</evidence>